<keyword evidence="10" id="KW-1185">Reference proteome</keyword>
<reference evidence="9" key="1">
    <citation type="submission" date="2020-06" db="EMBL/GenBank/DDBJ databases">
        <title>Legume-microbial interactions unlock mineral nutrients during tropical forest succession.</title>
        <authorList>
            <person name="Epihov D.Z."/>
        </authorList>
    </citation>
    <scope>NUCLEOTIDE SEQUENCE [LARGE SCALE GENOMIC DNA]</scope>
    <source>
        <strain evidence="9">Pan2503</strain>
    </source>
</reference>
<evidence type="ECO:0000313" key="9">
    <source>
        <dbReference type="EMBL" id="MBA0083878.1"/>
    </source>
</evidence>
<accession>A0A7V8SVG8</accession>
<evidence type="ECO:0000256" key="2">
    <source>
        <dbReference type="ARBA" id="ARBA00022485"/>
    </source>
</evidence>
<dbReference type="Gene3D" id="1.10.10.1590">
    <property type="entry name" value="NADH-quinone oxidoreductase subunit E"/>
    <property type="match status" value="1"/>
</dbReference>
<dbReference type="SUPFAM" id="SSF52833">
    <property type="entry name" value="Thioredoxin-like"/>
    <property type="match status" value="1"/>
</dbReference>
<keyword evidence="2" id="KW-0004">4Fe-4S</keyword>
<name>A0A7V8SVG8_9BACT</name>
<comment type="similarity">
    <text evidence="1">Belongs to the complex I 24 kDa subunit family.</text>
</comment>
<dbReference type="InterPro" id="IPR037225">
    <property type="entry name" value="Nuo51_FMN-bd_sf"/>
</dbReference>
<comment type="caution">
    <text evidence="9">The sequence shown here is derived from an EMBL/GenBank/DDBJ whole genome shotgun (WGS) entry which is preliminary data.</text>
</comment>
<dbReference type="PANTHER" id="PTHR43578">
    <property type="entry name" value="NADH-QUINONE OXIDOREDUCTASE SUBUNIT F"/>
    <property type="match status" value="1"/>
</dbReference>
<dbReference type="GO" id="GO:0051537">
    <property type="term" value="F:2 iron, 2 sulfur cluster binding"/>
    <property type="evidence" value="ECO:0007669"/>
    <property type="project" value="UniProtKB-KW"/>
</dbReference>
<dbReference type="EMBL" id="JACDQQ010000269">
    <property type="protein sequence ID" value="MBA0083878.1"/>
    <property type="molecule type" value="Genomic_DNA"/>
</dbReference>
<comment type="cofactor">
    <cofactor evidence="7">
        <name>[2Fe-2S] cluster</name>
        <dbReference type="ChEBI" id="CHEBI:190135"/>
    </cofactor>
</comment>
<dbReference type="AlphaFoldDB" id="A0A7V8SVG8"/>
<dbReference type="GO" id="GO:0016491">
    <property type="term" value="F:oxidoreductase activity"/>
    <property type="evidence" value="ECO:0007669"/>
    <property type="project" value="InterPro"/>
</dbReference>
<dbReference type="Gene3D" id="3.40.30.10">
    <property type="entry name" value="Glutaredoxin"/>
    <property type="match status" value="1"/>
</dbReference>
<dbReference type="InterPro" id="IPR036249">
    <property type="entry name" value="Thioredoxin-like_sf"/>
</dbReference>
<dbReference type="GO" id="GO:0051539">
    <property type="term" value="F:4 iron, 4 sulfur cluster binding"/>
    <property type="evidence" value="ECO:0007669"/>
    <property type="project" value="UniProtKB-KW"/>
</dbReference>
<keyword evidence="4" id="KW-0479">Metal-binding</keyword>
<dbReference type="PANTHER" id="PTHR43578:SF3">
    <property type="entry name" value="NADH-QUINONE OXIDOREDUCTASE SUBUNIT F"/>
    <property type="match status" value="1"/>
</dbReference>
<proteinExistence type="inferred from homology"/>
<evidence type="ECO:0000256" key="7">
    <source>
        <dbReference type="ARBA" id="ARBA00034078"/>
    </source>
</evidence>
<feature type="domain" description="NADH-ubiquinone oxidoreductase 51kDa subunit FMN-binding" evidence="8">
    <location>
        <begin position="221"/>
        <end position="301"/>
    </location>
</feature>
<protein>
    <submittedName>
        <fullName evidence="9">NADH-quinone oxidoreductase subunit NuoE</fullName>
    </submittedName>
</protein>
<evidence type="ECO:0000256" key="4">
    <source>
        <dbReference type="ARBA" id="ARBA00022723"/>
    </source>
</evidence>
<dbReference type="InterPro" id="IPR002023">
    <property type="entry name" value="NuoE-like"/>
</dbReference>
<dbReference type="InterPro" id="IPR042128">
    <property type="entry name" value="NuoE_dom"/>
</dbReference>
<evidence type="ECO:0000256" key="5">
    <source>
        <dbReference type="ARBA" id="ARBA00023004"/>
    </source>
</evidence>
<organism evidence="9 10">
    <name type="scientific">Candidatus Acidiferrum panamense</name>
    <dbReference type="NCBI Taxonomy" id="2741543"/>
    <lineage>
        <taxon>Bacteria</taxon>
        <taxon>Pseudomonadati</taxon>
        <taxon>Acidobacteriota</taxon>
        <taxon>Terriglobia</taxon>
        <taxon>Candidatus Acidiferrales</taxon>
        <taxon>Candidatus Acidiferrum</taxon>
    </lineage>
</organism>
<dbReference type="FunFam" id="3.40.30.10:FF:000022">
    <property type="entry name" value="NADH dehydrogenase flavoprotein 2, mitochondrial"/>
    <property type="match status" value="1"/>
</dbReference>
<gene>
    <name evidence="9" type="primary">nuoE</name>
    <name evidence="9" type="ORF">HRJ53_02680</name>
</gene>
<evidence type="ECO:0000256" key="3">
    <source>
        <dbReference type="ARBA" id="ARBA00022714"/>
    </source>
</evidence>
<dbReference type="InterPro" id="IPR011538">
    <property type="entry name" value="Nuo51_FMN-bd"/>
</dbReference>
<dbReference type="InterPro" id="IPR041921">
    <property type="entry name" value="NuoE_N"/>
</dbReference>
<evidence type="ECO:0000313" key="10">
    <source>
        <dbReference type="Proteomes" id="UP000567293"/>
    </source>
</evidence>
<dbReference type="CDD" id="cd03064">
    <property type="entry name" value="TRX_Fd_NuoE"/>
    <property type="match status" value="1"/>
</dbReference>
<evidence type="ECO:0000256" key="6">
    <source>
        <dbReference type="ARBA" id="ARBA00023014"/>
    </source>
</evidence>
<dbReference type="Pfam" id="PF01512">
    <property type="entry name" value="Complex1_51K"/>
    <property type="match status" value="1"/>
</dbReference>
<dbReference type="NCBIfam" id="TIGR01958">
    <property type="entry name" value="nuoE_fam"/>
    <property type="match status" value="1"/>
</dbReference>
<sequence>MDLSPKLSTKFEKLETSYPVKRSALIPMLMYAQDEFGYISDEMIAEIARRLDLNNVQVEETLAYYSMLRRKPMGRYHVQVCTNVACMLKGGYKVLERAKKRLEIGHKETTQDGVFSLEEVECIGACTGAPAMQVNYDFYENVTPLKFDRIIEELDAGKHPVPEPVTSGALHDRHVLETPLISQRWGTKDSRKLDVYVKQAGYKALEKALKEMTPQSIIEEVKKSNLRGRGGAGFPTGMKWSFVPKDSPKARYVICNADESEPGSCKDRPLMEMDPHQLIEGMVIAARAINSHQGFIYIRGE</sequence>
<keyword evidence="3" id="KW-0001">2Fe-2S</keyword>
<dbReference type="SUPFAM" id="SSF142019">
    <property type="entry name" value="Nqo1 FMN-binding domain-like"/>
    <property type="match status" value="1"/>
</dbReference>
<dbReference type="Gene3D" id="3.40.50.11540">
    <property type="entry name" value="NADH-ubiquinone oxidoreductase 51kDa subunit"/>
    <property type="match status" value="1"/>
</dbReference>
<evidence type="ECO:0000259" key="8">
    <source>
        <dbReference type="Pfam" id="PF01512"/>
    </source>
</evidence>
<evidence type="ECO:0000256" key="1">
    <source>
        <dbReference type="ARBA" id="ARBA00010643"/>
    </source>
</evidence>
<dbReference type="Pfam" id="PF01257">
    <property type="entry name" value="2Fe-2S_thioredx"/>
    <property type="match status" value="1"/>
</dbReference>
<dbReference type="Gene3D" id="6.10.250.1450">
    <property type="match status" value="1"/>
</dbReference>
<feature type="non-terminal residue" evidence="9">
    <location>
        <position position="301"/>
    </location>
</feature>
<dbReference type="GO" id="GO:0046872">
    <property type="term" value="F:metal ion binding"/>
    <property type="evidence" value="ECO:0007669"/>
    <property type="project" value="UniProtKB-KW"/>
</dbReference>
<dbReference type="Proteomes" id="UP000567293">
    <property type="component" value="Unassembled WGS sequence"/>
</dbReference>
<keyword evidence="5" id="KW-0408">Iron</keyword>
<keyword evidence="6" id="KW-0411">Iron-sulfur</keyword>